<name>A0A1B7TKE1_9ASCO</name>
<dbReference type="GO" id="GO:0000329">
    <property type="term" value="C:fungal-type vacuole membrane"/>
    <property type="evidence" value="ECO:0007669"/>
    <property type="project" value="TreeGrafter"/>
</dbReference>
<dbReference type="SUPFAM" id="SSF52029">
    <property type="entry name" value="GroEL apical domain-like"/>
    <property type="match status" value="1"/>
</dbReference>
<dbReference type="Pfam" id="PF00118">
    <property type="entry name" value="Cpn60_TCP1"/>
    <property type="match status" value="1"/>
</dbReference>
<dbReference type="PANTHER" id="PTHR45748">
    <property type="entry name" value="1-PHOSPHATIDYLINOSITOL 3-PHOSPHATE 5-KINASE-RELATED"/>
    <property type="match status" value="1"/>
</dbReference>
<keyword evidence="4 6" id="KW-0418">Kinase</keyword>
<dbReference type="InterPro" id="IPR027483">
    <property type="entry name" value="PInositol-4-P-4/5-kinase_C_sf"/>
</dbReference>
<dbReference type="FunFam" id="3.30.810.10:FF:000001">
    <property type="entry name" value="1-phosphatidylinositol 3-phosphate 5-kinase FAB1"/>
    <property type="match status" value="1"/>
</dbReference>
<dbReference type="OrthoDB" id="158357at2759"/>
<dbReference type="Gene3D" id="3.30.810.10">
    <property type="entry name" value="2-Layer Sandwich"/>
    <property type="match status" value="1"/>
</dbReference>
<feature type="region of interest" description="Disordered" evidence="7">
    <location>
        <begin position="1004"/>
        <end position="1034"/>
    </location>
</feature>
<evidence type="ECO:0000259" key="8">
    <source>
        <dbReference type="PROSITE" id="PS51455"/>
    </source>
</evidence>
<dbReference type="InterPro" id="IPR027409">
    <property type="entry name" value="GroEL-like_apical_dom_sf"/>
</dbReference>
<proteinExistence type="predicted"/>
<dbReference type="PROSITE" id="PS51455">
    <property type="entry name" value="PIPK"/>
    <property type="match status" value="1"/>
</dbReference>
<dbReference type="SUPFAM" id="SSF56104">
    <property type="entry name" value="SAICAR synthase-like"/>
    <property type="match status" value="1"/>
</dbReference>
<dbReference type="Gene3D" id="3.50.7.10">
    <property type="entry name" value="GroEL"/>
    <property type="match status" value="1"/>
</dbReference>
<feature type="region of interest" description="Disordered" evidence="7">
    <location>
        <begin position="54"/>
        <end position="77"/>
    </location>
</feature>
<feature type="non-terminal residue" evidence="9">
    <location>
        <position position="1"/>
    </location>
</feature>
<dbReference type="GO" id="GO:0000285">
    <property type="term" value="F:1-phosphatidylinositol-3-phosphate 5-kinase activity"/>
    <property type="evidence" value="ECO:0007669"/>
    <property type="project" value="UniProtKB-EC"/>
</dbReference>
<dbReference type="PANTHER" id="PTHR45748:SF7">
    <property type="entry name" value="1-PHOSPHATIDYLINOSITOL 3-PHOSPHATE 5-KINASE-RELATED"/>
    <property type="match status" value="1"/>
</dbReference>
<accession>A0A1B7TKE1</accession>
<evidence type="ECO:0000313" key="9">
    <source>
        <dbReference type="EMBL" id="OBA29214.1"/>
    </source>
</evidence>
<keyword evidence="5 6" id="KW-0067">ATP-binding</keyword>
<dbReference type="SMART" id="SM00330">
    <property type="entry name" value="PIPKc"/>
    <property type="match status" value="1"/>
</dbReference>
<keyword evidence="2 6" id="KW-0808">Transferase</keyword>
<reference evidence="10" key="1">
    <citation type="journal article" date="2016" name="Proc. Natl. Acad. Sci. U.S.A.">
        <title>Comparative genomics of biotechnologically important yeasts.</title>
        <authorList>
            <person name="Riley R."/>
            <person name="Haridas S."/>
            <person name="Wolfe K.H."/>
            <person name="Lopes M.R."/>
            <person name="Hittinger C.T."/>
            <person name="Goeker M."/>
            <person name="Salamov A.A."/>
            <person name="Wisecaver J.H."/>
            <person name="Long T.M."/>
            <person name="Calvey C.H."/>
            <person name="Aerts A.L."/>
            <person name="Barry K.W."/>
            <person name="Choi C."/>
            <person name="Clum A."/>
            <person name="Coughlan A.Y."/>
            <person name="Deshpande S."/>
            <person name="Douglass A.P."/>
            <person name="Hanson S.J."/>
            <person name="Klenk H.-P."/>
            <person name="LaButti K.M."/>
            <person name="Lapidus A."/>
            <person name="Lindquist E.A."/>
            <person name="Lipzen A.M."/>
            <person name="Meier-Kolthoff J.P."/>
            <person name="Ohm R.A."/>
            <person name="Otillar R.P."/>
            <person name="Pangilinan J.L."/>
            <person name="Peng Y."/>
            <person name="Rokas A."/>
            <person name="Rosa C.A."/>
            <person name="Scheuner C."/>
            <person name="Sibirny A.A."/>
            <person name="Slot J.C."/>
            <person name="Stielow J.B."/>
            <person name="Sun H."/>
            <person name="Kurtzman C.P."/>
            <person name="Blackwell M."/>
            <person name="Grigoriev I.V."/>
            <person name="Jeffries T.W."/>
        </authorList>
    </citation>
    <scope>NUCLEOTIDE SEQUENCE [LARGE SCALE GENOMIC DNA]</scope>
    <source>
        <strain evidence="10">NRRL Y-1626</strain>
    </source>
</reference>
<dbReference type="InterPro" id="IPR002498">
    <property type="entry name" value="PInositol-4-P-4/5-kinase_core"/>
</dbReference>
<dbReference type="CDD" id="cd17300">
    <property type="entry name" value="PIPKc_PIKfyve"/>
    <property type="match status" value="1"/>
</dbReference>
<evidence type="ECO:0000256" key="6">
    <source>
        <dbReference type="PROSITE-ProRule" id="PRU00781"/>
    </source>
</evidence>
<keyword evidence="3 6" id="KW-0547">Nucleotide-binding</keyword>
<gene>
    <name evidence="9" type="ORF">HANVADRAFT_51116</name>
</gene>
<comment type="caution">
    <text evidence="9">The sequence shown here is derived from an EMBL/GenBank/DDBJ whole genome shotgun (WGS) entry which is preliminary data.</text>
</comment>
<dbReference type="InterPro" id="IPR044769">
    <property type="entry name" value="PIKfyve_PIPKc"/>
</dbReference>
<evidence type="ECO:0000256" key="7">
    <source>
        <dbReference type="SAM" id="MobiDB-lite"/>
    </source>
</evidence>
<evidence type="ECO:0000256" key="4">
    <source>
        <dbReference type="ARBA" id="ARBA00022777"/>
    </source>
</evidence>
<evidence type="ECO:0000256" key="5">
    <source>
        <dbReference type="ARBA" id="ARBA00022840"/>
    </source>
</evidence>
<dbReference type="Proteomes" id="UP000092321">
    <property type="component" value="Unassembled WGS sequence"/>
</dbReference>
<dbReference type="GO" id="GO:0005524">
    <property type="term" value="F:ATP binding"/>
    <property type="evidence" value="ECO:0007669"/>
    <property type="project" value="UniProtKB-UniRule"/>
</dbReference>
<evidence type="ECO:0000256" key="3">
    <source>
        <dbReference type="ARBA" id="ARBA00022741"/>
    </source>
</evidence>
<feature type="compositionally biased region" description="Polar residues" evidence="7">
    <location>
        <begin position="1281"/>
        <end position="1292"/>
    </location>
</feature>
<evidence type="ECO:0000256" key="2">
    <source>
        <dbReference type="ARBA" id="ARBA00022679"/>
    </source>
</evidence>
<feature type="region of interest" description="Disordered" evidence="7">
    <location>
        <begin position="1233"/>
        <end position="1298"/>
    </location>
</feature>
<dbReference type="Pfam" id="PF01504">
    <property type="entry name" value="PIP5K"/>
    <property type="match status" value="1"/>
</dbReference>
<feature type="region of interest" description="Disordered" evidence="7">
    <location>
        <begin position="217"/>
        <end position="243"/>
    </location>
</feature>
<dbReference type="InterPro" id="IPR002423">
    <property type="entry name" value="Cpn60/GroEL/TCP-1"/>
</dbReference>
<sequence>YWEDANNHNNNSFDYGTTIKNNRLSKVKSDMALGKISSFFSGSNYENNINTTSNITNSKLHTSKKRNLSPPPPLNSSDIRHSYSNLNSGINNTNNSNRLYKTLSQKIGNSTSFNNANNFNKYDTPNSSKIHSYIDENNSINKSSIYISDEEEEDEASMSIFAALNNNTDHSNKKISFDFINNSTTPDQVHSSKLVNSSIFRNRLDPDANKRAEASLQRMRTRRKSRIRPTATQATSTGGYLSSNIFNQGSNSTLKLSSNEASNASHGTDSLTNITDKKSKLDISSSFGEHVSSISETLLYHLRLLIKQTLQDQGVVEDLDIWGEIFENLVISLDRIKVHTKLSDSLDYRQYIKIKRIAGGSIDASKFVDGLIFSKNVPLRTMADGIASPRILLLMFPISYEKAKDRILSLDVLLSQEREYLNSLVSRIMALEPDLVFVSDIVAGEALKLLEDAGITSDVVNSVDKLMVNVKLGTCDRFCVKTYKYGKILKSFTMLTGCNPANGGTILLRGLDDKGLRKIKNAVEFITYSILSLRFESCFFKDSFININFEDYKKMLLEKKQQVFEGIGSQFLENFNKRLMSTSPGVTFPIPFLLARSRYLENKISNITKIKQDINVYSDEEFDNYCQNKPFLLETKSKGNLSSIDLRYYTQLILDKKLQMLQEKLSNKLRQWNIFYSLGENILGIGSHQSISVLYSMISYSTGTPCIGPVVINIEYYWDNDVTLGQFIENIVTTVDYPCSAGCDGFFIDHYRTYVNGPAKVDVIVERLSSKVPSLKNIILMWSYCKKCKNTTPVLKMDADTWNHSFGKYMELVFWGNKTCSGTVGGCSHDVFKDQIKYFGYNDVVIRLEWSPVEVHSLVTPKQQITWKPHKDILIKFELLAYINDQVEKLYDSIMNRLKRVKLDSSIEELNIEGRNKSLELQKASINEKEIFLKYANEVYMNTPGTENLSLNAVLARLYGKSLTWMNTITDFEKKYLPSEKDIARITSNQLKKLYLESSSKEIDHDKNSSSLADIPENEESVKNVKSNDDDDENVRELTPSMIQDKETYVASIVTTNDNTFRELSQSPNPLVSDEDMSKCQSLLSLDQLVKNPSANNILSRHLRTMSQGGEENRVGKLVANYDNMYFDNLSKEFEYQRELERKNFRKKYHTLSKPPTKLQDSKPKVEVFQNVMDAVEKTIPNKNNTSNFETTSKRALSLPKEDSITKDSSVSPNSPLGYNLYSALDDSIETWESNNNDNNKPILNDESNANKNDIESENNESKNETMDPYKLAKHLDENNPRISNISTTDVKQTQEEKGSLLQSSALWEPLHSPILPTEHIFDNNLVIIREDEPSSIIAFCLNSNEYYKKMEQTYVDYAAQIKLQLSEQDSADQNGENGGTSQIERLMENSTLIEAVMNKPTPIHLRYQVEDENVLMSCKIFFADQFDALRRASGCCLENATDFIQSLSRCVKWDSSGGKSGSVFLKTLDDRFVLKELSHSEVDTFVQFAPNYFKYMSEAMYQKLPTVIAKIVGFFQIQFKNATTGKSVKFDCIITENLFYGKKNVRIFDLKGSMRNRHVEKTGKENEVLLDENMVEYIYESPIFVREYDKKLLRASVWNDTLFLSKMNVMDYSLVIGIDNNNHKLIVGIIDCIRTFTWDKKLESWVKEKGLVGGGTKEPTVVTPKQYKNRFREAMERYILMVPDPWSRQDNKQVSN</sequence>
<feature type="compositionally biased region" description="Polar residues" evidence="7">
    <location>
        <begin position="230"/>
        <end position="243"/>
    </location>
</feature>
<keyword evidence="10" id="KW-1185">Reference proteome</keyword>
<organism evidence="9 10">
    <name type="scientific">Hanseniaspora valbyensis NRRL Y-1626</name>
    <dbReference type="NCBI Taxonomy" id="766949"/>
    <lineage>
        <taxon>Eukaryota</taxon>
        <taxon>Fungi</taxon>
        <taxon>Dikarya</taxon>
        <taxon>Ascomycota</taxon>
        <taxon>Saccharomycotina</taxon>
        <taxon>Saccharomycetes</taxon>
        <taxon>Saccharomycodales</taxon>
        <taxon>Saccharomycodaceae</taxon>
        <taxon>Hanseniaspora</taxon>
    </lineage>
</organism>
<dbReference type="GO" id="GO:0010008">
    <property type="term" value="C:endosome membrane"/>
    <property type="evidence" value="ECO:0007669"/>
    <property type="project" value="TreeGrafter"/>
</dbReference>
<evidence type="ECO:0000313" key="10">
    <source>
        <dbReference type="Proteomes" id="UP000092321"/>
    </source>
</evidence>
<evidence type="ECO:0000256" key="1">
    <source>
        <dbReference type="ARBA" id="ARBA00012009"/>
    </source>
</evidence>
<dbReference type="GO" id="GO:0046854">
    <property type="term" value="P:phosphatidylinositol phosphate biosynthetic process"/>
    <property type="evidence" value="ECO:0007669"/>
    <property type="project" value="TreeGrafter"/>
</dbReference>
<dbReference type="EC" id="2.7.1.150" evidence="1"/>
<protein>
    <recommendedName>
        <fullName evidence="1">1-phosphatidylinositol-3-phosphate 5-kinase</fullName>
        <ecNumber evidence="1">2.7.1.150</ecNumber>
    </recommendedName>
</protein>
<dbReference type="InterPro" id="IPR027484">
    <property type="entry name" value="PInositol-4-P-5-kinase_N"/>
</dbReference>
<dbReference type="EMBL" id="LXPE01000001">
    <property type="protein sequence ID" value="OBA29214.1"/>
    <property type="molecule type" value="Genomic_DNA"/>
</dbReference>
<dbReference type="Gene3D" id="3.30.800.10">
    <property type="entry name" value="Phosphatidylinositol Phosphate Kinase II Beta"/>
    <property type="match status" value="1"/>
</dbReference>
<feature type="domain" description="PIPK" evidence="8">
    <location>
        <begin position="1356"/>
        <end position="1680"/>
    </location>
</feature>